<dbReference type="EC" id="1.14.13.59" evidence="4"/>
<keyword evidence="7" id="KW-0274">FAD</keyword>
<evidence type="ECO:0000256" key="4">
    <source>
        <dbReference type="ARBA" id="ARBA00013076"/>
    </source>
</evidence>
<organism evidence="17 18">
    <name type="scientific">Williamsia marianensis</name>
    <dbReference type="NCBI Taxonomy" id="85044"/>
    <lineage>
        <taxon>Bacteria</taxon>
        <taxon>Bacillati</taxon>
        <taxon>Actinomycetota</taxon>
        <taxon>Actinomycetes</taxon>
        <taxon>Mycobacteriales</taxon>
        <taxon>Nocardiaceae</taxon>
        <taxon>Williamsia</taxon>
    </lineage>
</organism>
<evidence type="ECO:0000256" key="8">
    <source>
        <dbReference type="ARBA" id="ARBA00022857"/>
    </source>
</evidence>
<protein>
    <recommendedName>
        <fullName evidence="5">L-lysine N6-monooxygenase MbtG</fullName>
        <ecNumber evidence="4">1.14.13.59</ecNumber>
    </recommendedName>
    <alternativeName>
        <fullName evidence="14">Lysine 6-N-hydroxylase</fullName>
    </alternativeName>
    <alternativeName>
        <fullName evidence="13">Lysine N6-hydroxylase</fullName>
    </alternativeName>
    <alternativeName>
        <fullName evidence="11">Lysine-N-oxygenase</fullName>
    </alternativeName>
    <alternativeName>
        <fullName evidence="12">Mycobactin synthase protein G</fullName>
    </alternativeName>
</protein>
<evidence type="ECO:0000256" key="6">
    <source>
        <dbReference type="ARBA" id="ARBA00022630"/>
    </source>
</evidence>
<dbReference type="GO" id="GO:0047091">
    <property type="term" value="F:L-lysine 6-monooxygenase (NADPH) activity"/>
    <property type="evidence" value="ECO:0007669"/>
    <property type="project" value="UniProtKB-EC"/>
</dbReference>
<evidence type="ECO:0000256" key="10">
    <source>
        <dbReference type="ARBA" id="ARBA00023033"/>
    </source>
</evidence>
<reference evidence="17 18" key="1">
    <citation type="submission" date="2017-10" db="EMBL/GenBank/DDBJ databases">
        <title>The draft genome sequence of Williamsia sp. BULT 1.1 isolated from the semi-arid grassland soils from South Africa.</title>
        <authorList>
            <person name="Kabwe M.H."/>
            <person name="Govender N."/>
            <person name="Mutseka Lunga P."/>
            <person name="Vikram S."/>
            <person name="Makhalanyane T.P."/>
        </authorList>
    </citation>
    <scope>NUCLEOTIDE SEQUENCE [LARGE SCALE GENOMIC DNA]</scope>
    <source>
        <strain evidence="17 18">BULT 1.1</strain>
    </source>
</reference>
<evidence type="ECO:0000256" key="16">
    <source>
        <dbReference type="SAM" id="MobiDB-lite"/>
    </source>
</evidence>
<evidence type="ECO:0000256" key="2">
    <source>
        <dbReference type="ARBA" id="ARBA00005102"/>
    </source>
</evidence>
<comment type="pathway">
    <text evidence="2">Siderophore biosynthesis; mycobactin biosynthesis.</text>
</comment>
<evidence type="ECO:0000256" key="13">
    <source>
        <dbReference type="ARBA" id="ARBA00032493"/>
    </source>
</evidence>
<proteinExistence type="inferred from homology"/>
<keyword evidence="6" id="KW-0285">Flavoprotein</keyword>
<dbReference type="Proteomes" id="UP000225108">
    <property type="component" value="Unassembled WGS sequence"/>
</dbReference>
<dbReference type="AlphaFoldDB" id="A0A2G3PGY6"/>
<comment type="catalytic activity">
    <reaction evidence="15">
        <text>L-lysine + NADPH + O2 = N(6)-hydroxy-L-lysine + NADP(+) + H2O</text>
        <dbReference type="Rhea" id="RHEA:23228"/>
        <dbReference type="ChEBI" id="CHEBI:15377"/>
        <dbReference type="ChEBI" id="CHEBI:15379"/>
        <dbReference type="ChEBI" id="CHEBI:32551"/>
        <dbReference type="ChEBI" id="CHEBI:57783"/>
        <dbReference type="ChEBI" id="CHEBI:57820"/>
        <dbReference type="ChEBI" id="CHEBI:58349"/>
        <dbReference type="EC" id="1.14.13.59"/>
    </reaction>
</comment>
<dbReference type="PRINTS" id="PR00368">
    <property type="entry name" value="FADPNR"/>
</dbReference>
<dbReference type="SUPFAM" id="SSF51905">
    <property type="entry name" value="FAD/NAD(P)-binding domain"/>
    <property type="match status" value="2"/>
</dbReference>
<evidence type="ECO:0000256" key="12">
    <source>
        <dbReference type="ARBA" id="ARBA00031158"/>
    </source>
</evidence>
<evidence type="ECO:0000256" key="5">
    <source>
        <dbReference type="ARBA" id="ARBA00016406"/>
    </source>
</evidence>
<dbReference type="PANTHER" id="PTHR42802:SF1">
    <property type="entry name" value="L-ORNITHINE N(5)-MONOOXYGENASE"/>
    <property type="match status" value="1"/>
</dbReference>
<dbReference type="Pfam" id="PF13434">
    <property type="entry name" value="Lys_Orn_oxgnase"/>
    <property type="match status" value="1"/>
</dbReference>
<comment type="cofactor">
    <cofactor evidence="1">
        <name>FAD</name>
        <dbReference type="ChEBI" id="CHEBI:57692"/>
    </cofactor>
</comment>
<evidence type="ECO:0000256" key="11">
    <source>
        <dbReference type="ARBA" id="ARBA00029939"/>
    </source>
</evidence>
<dbReference type="EMBL" id="PEBD01000010">
    <property type="protein sequence ID" value="PHV65050.1"/>
    <property type="molecule type" value="Genomic_DNA"/>
</dbReference>
<dbReference type="InterPro" id="IPR036188">
    <property type="entry name" value="FAD/NAD-bd_sf"/>
</dbReference>
<comment type="similarity">
    <text evidence="3">Belongs to the lysine N(6)-hydroxylase/L-ornithine N(5)-oxygenase family.</text>
</comment>
<dbReference type="InterPro" id="IPR025700">
    <property type="entry name" value="Lys/Orn_oxygenase"/>
</dbReference>
<feature type="region of interest" description="Disordered" evidence="16">
    <location>
        <begin position="427"/>
        <end position="447"/>
    </location>
</feature>
<dbReference type="Gene3D" id="3.50.50.60">
    <property type="entry name" value="FAD/NAD(P)-binding domain"/>
    <property type="match status" value="1"/>
</dbReference>
<comment type="caution">
    <text evidence="17">The sequence shown here is derived from an EMBL/GenBank/DDBJ whole genome shotgun (WGS) entry which is preliminary data.</text>
</comment>
<evidence type="ECO:0000256" key="1">
    <source>
        <dbReference type="ARBA" id="ARBA00001974"/>
    </source>
</evidence>
<evidence type="ECO:0000256" key="7">
    <source>
        <dbReference type="ARBA" id="ARBA00022827"/>
    </source>
</evidence>
<gene>
    <name evidence="17" type="ORF">CSW57_14445</name>
</gene>
<keyword evidence="8" id="KW-0521">NADP</keyword>
<name>A0A2G3PGY6_WILMA</name>
<keyword evidence="10 17" id="KW-0503">Monooxygenase</keyword>
<evidence type="ECO:0000256" key="3">
    <source>
        <dbReference type="ARBA" id="ARBA00007588"/>
    </source>
</evidence>
<keyword evidence="9" id="KW-0560">Oxidoreductase</keyword>
<evidence type="ECO:0000256" key="14">
    <source>
        <dbReference type="ARBA" id="ARBA00032738"/>
    </source>
</evidence>
<evidence type="ECO:0000256" key="9">
    <source>
        <dbReference type="ARBA" id="ARBA00023002"/>
    </source>
</evidence>
<accession>A0A2G3PGY6</accession>
<evidence type="ECO:0000313" key="17">
    <source>
        <dbReference type="EMBL" id="PHV65050.1"/>
    </source>
</evidence>
<evidence type="ECO:0000313" key="18">
    <source>
        <dbReference type="Proteomes" id="UP000225108"/>
    </source>
</evidence>
<sequence length="447" mass="49697">MTTDESAPFDVVGVGFGPANLALAIAIEEYNDRARPADRLTAKFVEKQQRFGWHRGMLIPGTTMQISFLKDLATQRDVCSPYSFLKYLSERGRLTDFINQQSFFPTRLEFHDYLEWAAAKVSLPIAYGTEVSSVNWTGDVFEVQVPGSVPVRGHNVVLAGGLRSKVPAGVTQSARVFHNHRLLEHLRELPRMRHQRLIVVGAGQSAAEVAAYLHETYPESEIHAVFGKYGYTPADDSPYANRIFDPDAVVDFHQSSDELRAQLLSYHRGTNYSAVDPPLIEELYRREYGERVSGRRRLFVRGASEVSSLVETDDGVAVQIRHRPSQSVDEFNCDAVIFATGFEPVSLAELLGPLAADCDVDDKGRPIVDRQYRVTTGGRIKGGIYLQGNTEHTHGLTSTLLSNLAVRSGELVDSIVASVRRTEAEPTVHITSESSEQREGDFVYQPL</sequence>
<evidence type="ECO:0000256" key="15">
    <source>
        <dbReference type="ARBA" id="ARBA00048407"/>
    </source>
</evidence>
<dbReference type="RefSeq" id="WP_099383480.1">
    <property type="nucleotide sequence ID" value="NZ_PEBD01000010.1"/>
</dbReference>
<dbReference type="PANTHER" id="PTHR42802">
    <property type="entry name" value="MONOOXYGENASE"/>
    <property type="match status" value="1"/>
</dbReference>